<dbReference type="EMBL" id="BOLY01000009">
    <property type="protein sequence ID" value="GIZ49650.1"/>
    <property type="molecule type" value="Genomic_DNA"/>
</dbReference>
<sequence length="370" mass="41764">MHTATHEFVQHVRHKASERRKQCEDVHMRSRLERKGKERAKIVSGLQTPPSSPPDELPRASNSTTGRSDIAVDAAAVGTCTRPNGSGRREDPILLDPEDELSDRISGDELPVQDHVTRQRSAECLIEQAREESQEHPECRDNMCAEFQFVARTFNFIYDDLLEQGYVLPSVLDMDVLRELANGSVTDIASVLDAPRRVTRSLEARKPNASQHGPPGASLVKCNLDSKPPVTKSEVACHQPERPAEEAQLRKTCGEPTHNRAYKPPVRDPMLGEDRRLSGNGEGSCSSRQRDEASTGQRAQGQTRSKLVYWTAEEDHELMLGMHDGLNASEIRRRHDLGHRSESAIRSRRMVLKRKYSEMFDHDERLERLD</sequence>
<feature type="compositionally biased region" description="Basic and acidic residues" evidence="1">
    <location>
        <begin position="239"/>
        <end position="253"/>
    </location>
</feature>
<evidence type="ECO:0000313" key="3">
    <source>
        <dbReference type="Proteomes" id="UP000825890"/>
    </source>
</evidence>
<feature type="compositionally biased region" description="Polar residues" evidence="1">
    <location>
        <begin position="294"/>
        <end position="304"/>
    </location>
</feature>
<organism evidence="2 3">
    <name type="scientific">Cercospora kikuchii</name>
    <dbReference type="NCBI Taxonomy" id="84275"/>
    <lineage>
        <taxon>Eukaryota</taxon>
        <taxon>Fungi</taxon>
        <taxon>Dikarya</taxon>
        <taxon>Ascomycota</taxon>
        <taxon>Pezizomycotina</taxon>
        <taxon>Dothideomycetes</taxon>
        <taxon>Dothideomycetidae</taxon>
        <taxon>Mycosphaerellales</taxon>
        <taxon>Mycosphaerellaceae</taxon>
        <taxon>Cercospora</taxon>
    </lineage>
</organism>
<dbReference type="GeneID" id="68298253"/>
<name>A0A9P3FML8_9PEZI</name>
<keyword evidence="3" id="KW-1185">Reference proteome</keyword>
<dbReference type="OrthoDB" id="3647493at2759"/>
<feature type="compositionally biased region" description="Basic and acidic residues" evidence="1">
    <location>
        <begin position="1"/>
        <end position="10"/>
    </location>
</feature>
<accession>A0A9P3FML8</accession>
<dbReference type="RefSeq" id="XP_044664137.1">
    <property type="nucleotide sequence ID" value="XM_044808202.1"/>
</dbReference>
<proteinExistence type="predicted"/>
<evidence type="ECO:0000256" key="1">
    <source>
        <dbReference type="SAM" id="MobiDB-lite"/>
    </source>
</evidence>
<reference evidence="2 3" key="1">
    <citation type="submission" date="2021-01" db="EMBL/GenBank/DDBJ databases">
        <title>Cercospora kikuchii MAFF 305040 whole genome shotgun sequence.</title>
        <authorList>
            <person name="Kashiwa T."/>
            <person name="Suzuki T."/>
        </authorList>
    </citation>
    <scope>NUCLEOTIDE SEQUENCE [LARGE SCALE GENOMIC DNA]</scope>
    <source>
        <strain evidence="2 3">MAFF 305040</strain>
    </source>
</reference>
<feature type="region of interest" description="Disordered" evidence="1">
    <location>
        <begin position="204"/>
        <end position="304"/>
    </location>
</feature>
<dbReference type="Proteomes" id="UP000825890">
    <property type="component" value="Unassembled WGS sequence"/>
</dbReference>
<protein>
    <submittedName>
        <fullName evidence="2">Uncharacterized protein</fullName>
    </submittedName>
</protein>
<dbReference type="AlphaFoldDB" id="A0A9P3FML8"/>
<gene>
    <name evidence="2" type="ORF">CKM354_001267800</name>
</gene>
<evidence type="ECO:0000313" key="2">
    <source>
        <dbReference type="EMBL" id="GIZ49650.1"/>
    </source>
</evidence>
<feature type="compositionally biased region" description="Basic and acidic residues" evidence="1">
    <location>
        <begin position="19"/>
        <end position="41"/>
    </location>
</feature>
<comment type="caution">
    <text evidence="2">The sequence shown here is derived from an EMBL/GenBank/DDBJ whole genome shotgun (WGS) entry which is preliminary data.</text>
</comment>
<feature type="region of interest" description="Disordered" evidence="1">
    <location>
        <begin position="1"/>
        <end position="72"/>
    </location>
</feature>